<evidence type="ECO:0000313" key="3">
    <source>
        <dbReference type="EMBL" id="SFQ38343.1"/>
    </source>
</evidence>
<dbReference type="PANTHER" id="PTHR46825:SF9">
    <property type="entry name" value="BETA-LACTAMASE-RELATED DOMAIN-CONTAINING PROTEIN"/>
    <property type="match status" value="1"/>
</dbReference>
<reference evidence="3 4" key="1">
    <citation type="submission" date="2016-10" db="EMBL/GenBank/DDBJ databases">
        <authorList>
            <person name="de Groot N.N."/>
        </authorList>
    </citation>
    <scope>NUCLEOTIDE SEQUENCE [LARGE SCALE GENOMIC DNA]</scope>
    <source>
        <strain evidence="4">E92,LMG 26720,CCM 7988</strain>
    </source>
</reference>
<dbReference type="AlphaFoldDB" id="A0A1I5Y2C8"/>
<organism evidence="3 4">
    <name type="scientific">Pseudarcicella hirudinis</name>
    <dbReference type="NCBI Taxonomy" id="1079859"/>
    <lineage>
        <taxon>Bacteria</taxon>
        <taxon>Pseudomonadati</taxon>
        <taxon>Bacteroidota</taxon>
        <taxon>Cytophagia</taxon>
        <taxon>Cytophagales</taxon>
        <taxon>Flectobacillaceae</taxon>
        <taxon>Pseudarcicella</taxon>
    </lineage>
</organism>
<dbReference type="RefSeq" id="WP_092019244.1">
    <property type="nucleotide sequence ID" value="NZ_FOXH01000016.1"/>
</dbReference>
<dbReference type="Gene3D" id="3.40.710.10">
    <property type="entry name" value="DD-peptidase/beta-lactamase superfamily"/>
    <property type="match status" value="1"/>
</dbReference>
<evidence type="ECO:0000256" key="1">
    <source>
        <dbReference type="SAM" id="SignalP"/>
    </source>
</evidence>
<dbReference type="SUPFAM" id="SSF56601">
    <property type="entry name" value="beta-lactamase/transpeptidase-like"/>
    <property type="match status" value="1"/>
</dbReference>
<feature type="domain" description="Beta-lactamase-related" evidence="2">
    <location>
        <begin position="47"/>
        <end position="320"/>
    </location>
</feature>
<keyword evidence="1" id="KW-0732">Signal</keyword>
<proteinExistence type="predicted"/>
<feature type="chain" id="PRO_5011785493" evidence="1">
    <location>
        <begin position="24"/>
        <end position="347"/>
    </location>
</feature>
<dbReference type="InterPro" id="IPR001466">
    <property type="entry name" value="Beta-lactam-related"/>
</dbReference>
<evidence type="ECO:0000259" key="2">
    <source>
        <dbReference type="Pfam" id="PF00144"/>
    </source>
</evidence>
<gene>
    <name evidence="3" type="ORF">SAMN04515674_116123</name>
</gene>
<dbReference type="PANTHER" id="PTHR46825">
    <property type="entry name" value="D-ALANYL-D-ALANINE-CARBOXYPEPTIDASE/ENDOPEPTIDASE AMPH"/>
    <property type="match status" value="1"/>
</dbReference>
<protein>
    <submittedName>
        <fullName evidence="3">CubicO group peptidase, beta-lactamase class C family</fullName>
    </submittedName>
</protein>
<name>A0A1I5Y2C8_9BACT</name>
<dbReference type="EMBL" id="FOXH01000016">
    <property type="protein sequence ID" value="SFQ38343.1"/>
    <property type="molecule type" value="Genomic_DNA"/>
</dbReference>
<dbReference type="OrthoDB" id="9793489at2"/>
<dbReference type="InterPro" id="IPR012338">
    <property type="entry name" value="Beta-lactam/transpept-like"/>
</dbReference>
<keyword evidence="4" id="KW-1185">Reference proteome</keyword>
<sequence>MNLIRPASLFTFFCFLSIFSAFAQSIPLKTRVDSLIKLNVPRKFNGVIAIAQSGKIIYSQNYGYSDFAQKTSFTEESQFILGSLSKQFTAVLVLQELDKGHLSLKDPIRKYLPDLKESWADSVTVHHLLNHTSGIVALDKPLSFKPGTKFSYSPLLCYQLLAQIAEKLSGKTYQELMKTLFEKCDMTNSTIPVAYKSGKLVSCYSEENDGTLALEKVKPEELGFATPGGGIISTKNDLIKWNEALHHGKLLKTNTYKLMATASSSREHARWGNIDYGYGLQIDKQDDILELSHSGALIGFISSNLYFPETETSIVILENIAWNFDNVIRTFFFHDQIRKIVKENLKR</sequence>
<dbReference type="Pfam" id="PF00144">
    <property type="entry name" value="Beta-lactamase"/>
    <property type="match status" value="1"/>
</dbReference>
<evidence type="ECO:0000313" key="4">
    <source>
        <dbReference type="Proteomes" id="UP000199306"/>
    </source>
</evidence>
<dbReference type="STRING" id="1079859.SAMN04515674_116123"/>
<dbReference type="InterPro" id="IPR050491">
    <property type="entry name" value="AmpC-like"/>
</dbReference>
<accession>A0A1I5Y2C8</accession>
<feature type="signal peptide" evidence="1">
    <location>
        <begin position="1"/>
        <end position="23"/>
    </location>
</feature>
<dbReference type="Proteomes" id="UP000199306">
    <property type="component" value="Unassembled WGS sequence"/>
</dbReference>